<keyword evidence="2" id="KW-1185">Reference proteome</keyword>
<protein>
    <submittedName>
        <fullName evidence="1">Uncharacterized protein</fullName>
    </submittedName>
</protein>
<evidence type="ECO:0000313" key="2">
    <source>
        <dbReference type="Proteomes" id="UP001055879"/>
    </source>
</evidence>
<reference evidence="1 2" key="2">
    <citation type="journal article" date="2022" name="Mol. Ecol. Resour.">
        <title>The genomes of chicory, endive, great burdock and yacon provide insights into Asteraceae paleo-polyploidization history and plant inulin production.</title>
        <authorList>
            <person name="Fan W."/>
            <person name="Wang S."/>
            <person name="Wang H."/>
            <person name="Wang A."/>
            <person name="Jiang F."/>
            <person name="Liu H."/>
            <person name="Zhao H."/>
            <person name="Xu D."/>
            <person name="Zhang Y."/>
        </authorList>
    </citation>
    <scope>NUCLEOTIDE SEQUENCE [LARGE SCALE GENOMIC DNA]</scope>
    <source>
        <strain evidence="2">cv. Niubang</strain>
    </source>
</reference>
<name>A0ACB9B9I6_ARCLA</name>
<gene>
    <name evidence="1" type="ORF">L6452_19589</name>
</gene>
<comment type="caution">
    <text evidence="1">The sequence shown here is derived from an EMBL/GenBank/DDBJ whole genome shotgun (WGS) entry which is preliminary data.</text>
</comment>
<proteinExistence type="predicted"/>
<accession>A0ACB9B9I6</accession>
<dbReference type="Proteomes" id="UP001055879">
    <property type="component" value="Linkage Group LG06"/>
</dbReference>
<reference evidence="2" key="1">
    <citation type="journal article" date="2022" name="Mol. Ecol. Resour.">
        <title>The genomes of chicory, endive, great burdock and yacon provide insights into Asteraceae palaeo-polyploidization history and plant inulin production.</title>
        <authorList>
            <person name="Fan W."/>
            <person name="Wang S."/>
            <person name="Wang H."/>
            <person name="Wang A."/>
            <person name="Jiang F."/>
            <person name="Liu H."/>
            <person name="Zhao H."/>
            <person name="Xu D."/>
            <person name="Zhang Y."/>
        </authorList>
    </citation>
    <scope>NUCLEOTIDE SEQUENCE [LARGE SCALE GENOMIC DNA]</scope>
    <source>
        <strain evidence="2">cv. Niubang</strain>
    </source>
</reference>
<sequence length="137" mass="15349">MCLKLTKDLNHLSLSTLYGILLNHEQSCQLKKNLVKDSKDSKSTPVALVSLEIIPSQCLSTLTITELDSDSKDPSDADLSEFDESLALLTNSFRRFARKSNFKRNKPFAISDKPKSTYVDKTTATCYNCERVGYFAS</sequence>
<evidence type="ECO:0000313" key="1">
    <source>
        <dbReference type="EMBL" id="KAI3718707.1"/>
    </source>
</evidence>
<dbReference type="EMBL" id="CM042052">
    <property type="protein sequence ID" value="KAI3718707.1"/>
    <property type="molecule type" value="Genomic_DNA"/>
</dbReference>
<organism evidence="1 2">
    <name type="scientific">Arctium lappa</name>
    <name type="common">Greater burdock</name>
    <name type="synonym">Lappa major</name>
    <dbReference type="NCBI Taxonomy" id="4217"/>
    <lineage>
        <taxon>Eukaryota</taxon>
        <taxon>Viridiplantae</taxon>
        <taxon>Streptophyta</taxon>
        <taxon>Embryophyta</taxon>
        <taxon>Tracheophyta</taxon>
        <taxon>Spermatophyta</taxon>
        <taxon>Magnoliopsida</taxon>
        <taxon>eudicotyledons</taxon>
        <taxon>Gunneridae</taxon>
        <taxon>Pentapetalae</taxon>
        <taxon>asterids</taxon>
        <taxon>campanulids</taxon>
        <taxon>Asterales</taxon>
        <taxon>Asteraceae</taxon>
        <taxon>Carduoideae</taxon>
        <taxon>Cardueae</taxon>
        <taxon>Arctiinae</taxon>
        <taxon>Arctium</taxon>
    </lineage>
</organism>